<evidence type="ECO:0000259" key="2">
    <source>
        <dbReference type="Pfam" id="PF17906"/>
    </source>
</evidence>
<dbReference type="WBParaSite" id="HPBE_0002371501-mRNA-1">
    <property type="protein sequence ID" value="HPBE_0002371501-mRNA-1"/>
    <property type="gene ID" value="HPBE_0002371501"/>
</dbReference>
<dbReference type="Proteomes" id="UP000050761">
    <property type="component" value="Unassembled WGS sequence"/>
</dbReference>
<evidence type="ECO:0000313" key="4">
    <source>
        <dbReference type="Proteomes" id="UP000050761"/>
    </source>
</evidence>
<dbReference type="Pfam" id="PF17906">
    <property type="entry name" value="HTH_48"/>
    <property type="match status" value="1"/>
</dbReference>
<dbReference type="Gene3D" id="1.10.10.1450">
    <property type="match status" value="1"/>
</dbReference>
<dbReference type="OrthoDB" id="5866656at2759"/>
<reference evidence="5" key="2">
    <citation type="submission" date="2019-09" db="UniProtKB">
        <authorList>
            <consortium name="WormBaseParasite"/>
        </authorList>
    </citation>
    <scope>IDENTIFICATION</scope>
</reference>
<evidence type="ECO:0000313" key="5">
    <source>
        <dbReference type="WBParaSite" id="HPBE_0002371501-mRNA-1"/>
    </source>
</evidence>
<accession>A0A3P8D9G6</accession>
<feature type="region of interest" description="Disordered" evidence="1">
    <location>
        <begin position="177"/>
        <end position="211"/>
    </location>
</feature>
<dbReference type="EMBL" id="UZAH01035391">
    <property type="protein sequence ID" value="VDP40511.1"/>
    <property type="molecule type" value="Genomic_DNA"/>
</dbReference>
<proteinExistence type="predicted"/>
<sequence>MSTISSSSLRPIAYYEFLQGHSAFARTAASNICASFKEKVIHYSTVARWYQRFKAGDISLQDQPRFGRPSVVEEGSSREAFKSFAMCRSAANHWATRGRIPTELDSKFAWKHDNGKRNERTSNPAKPVRLGGEVPSASTCSLTTDVLVVVYHASEGAVRNKRQVIVSATYSTTTDSVGHGFVTAPKRSGLTRPQQQASGALQRTVQGLDTT</sequence>
<accession>A0A183GLZ5</accession>
<reference evidence="3 4" key="1">
    <citation type="submission" date="2018-11" db="EMBL/GenBank/DDBJ databases">
        <authorList>
            <consortium name="Pathogen Informatics"/>
        </authorList>
    </citation>
    <scope>NUCLEOTIDE SEQUENCE [LARGE SCALE GENOMIC DNA]</scope>
</reference>
<gene>
    <name evidence="3" type="ORF">HPBE_LOCUS23714</name>
</gene>
<feature type="region of interest" description="Disordered" evidence="1">
    <location>
        <begin position="111"/>
        <end position="134"/>
    </location>
</feature>
<dbReference type="AlphaFoldDB" id="A0A183GLZ5"/>
<feature type="domain" description="Mos1 transposase HTH" evidence="2">
    <location>
        <begin position="9"/>
        <end position="57"/>
    </location>
</feature>
<name>A0A183GLZ5_HELPZ</name>
<dbReference type="InterPro" id="IPR041426">
    <property type="entry name" value="Mos1_HTH"/>
</dbReference>
<feature type="compositionally biased region" description="Polar residues" evidence="1">
    <location>
        <begin position="191"/>
        <end position="211"/>
    </location>
</feature>
<keyword evidence="4" id="KW-1185">Reference proteome</keyword>
<organism evidence="4 5">
    <name type="scientific">Heligmosomoides polygyrus</name>
    <name type="common">Parasitic roundworm</name>
    <dbReference type="NCBI Taxonomy" id="6339"/>
    <lineage>
        <taxon>Eukaryota</taxon>
        <taxon>Metazoa</taxon>
        <taxon>Ecdysozoa</taxon>
        <taxon>Nematoda</taxon>
        <taxon>Chromadorea</taxon>
        <taxon>Rhabditida</taxon>
        <taxon>Rhabditina</taxon>
        <taxon>Rhabditomorpha</taxon>
        <taxon>Strongyloidea</taxon>
        <taxon>Heligmosomidae</taxon>
        <taxon>Heligmosomoides</taxon>
    </lineage>
</organism>
<evidence type="ECO:0000313" key="3">
    <source>
        <dbReference type="EMBL" id="VDP40511.1"/>
    </source>
</evidence>
<evidence type="ECO:0000256" key="1">
    <source>
        <dbReference type="SAM" id="MobiDB-lite"/>
    </source>
</evidence>
<feature type="compositionally biased region" description="Basic and acidic residues" evidence="1">
    <location>
        <begin position="111"/>
        <end position="120"/>
    </location>
</feature>
<protein>
    <submittedName>
        <fullName evidence="5">HTH_48 domain-containing protein</fullName>
    </submittedName>
</protein>